<proteinExistence type="predicted"/>
<dbReference type="Gene3D" id="1.10.510.10">
    <property type="entry name" value="Transferase(Phosphotransferase) domain 1"/>
    <property type="match status" value="1"/>
</dbReference>
<gene>
    <name evidence="1" type="ORF">B0H17DRAFT_1185712</name>
</gene>
<organism evidence="1 2">
    <name type="scientific">Mycena rosella</name>
    <name type="common">Pink bonnet</name>
    <name type="synonym">Agaricus rosellus</name>
    <dbReference type="NCBI Taxonomy" id="1033263"/>
    <lineage>
        <taxon>Eukaryota</taxon>
        <taxon>Fungi</taxon>
        <taxon>Dikarya</taxon>
        <taxon>Basidiomycota</taxon>
        <taxon>Agaricomycotina</taxon>
        <taxon>Agaricomycetes</taxon>
        <taxon>Agaricomycetidae</taxon>
        <taxon>Agaricales</taxon>
        <taxon>Marasmiineae</taxon>
        <taxon>Mycenaceae</taxon>
        <taxon>Mycena</taxon>
    </lineage>
</organism>
<evidence type="ECO:0000313" key="2">
    <source>
        <dbReference type="Proteomes" id="UP001221757"/>
    </source>
</evidence>
<keyword evidence="2" id="KW-1185">Reference proteome</keyword>
<dbReference type="EMBL" id="JARKIE010000284">
    <property type="protein sequence ID" value="KAJ7658012.1"/>
    <property type="molecule type" value="Genomic_DNA"/>
</dbReference>
<dbReference type="SUPFAM" id="SSF56112">
    <property type="entry name" value="Protein kinase-like (PK-like)"/>
    <property type="match status" value="1"/>
</dbReference>
<evidence type="ECO:0008006" key="3">
    <source>
        <dbReference type="Google" id="ProtNLM"/>
    </source>
</evidence>
<accession>A0AAD7G462</accession>
<sequence>MSNVLGDTRVYFRMRRCSSAHEIVGTSLYAQTPPLPGAAAEECTKIPNVRRPSDLTPVDFLSTEGLPEYLRAIERAVAGNRLGSFELFWHDHSSWLKERGYLLHTRYQPDWVASWKDKTAYLSIFEDRVLSPGGVVLDGIRAFNGFSVVSKRKEPPNSNLALENLALEHRPDFEIQITQKFIAEPLASDPKNHCIRLLEILTVPDVENKELLVLPLLFDWNYPRFTTIGEAVDFLSQIFEGLHFMHCHNVWHGVHPLQSDRTPEFTGNARYSTRTRNPVKYYWIDFDLSSEHNPAEAPLLTAPGYGGDNNVPEFRFKDTMWDLFAVDVWCLGDTIRQTLTHVCSFSLADFALGSPLYPKRRGLEFLHGPVADITSEDPVKRPNMDDVVNRFSEIKAGLSQWKLRSRFAREGETDLPLIGFARLALCSNPDRPSHRPSLTFLSKVWFDRQYIFALGAIIEVHEIVGSFLDGVNNKAEYNGTLAHFRYRGVVDPQRNCQMGRLFLFSESRKEREMLLSTDESDSNEKEYPEVF</sequence>
<dbReference type="Proteomes" id="UP001221757">
    <property type="component" value="Unassembled WGS sequence"/>
</dbReference>
<comment type="caution">
    <text evidence="1">The sequence shown here is derived from an EMBL/GenBank/DDBJ whole genome shotgun (WGS) entry which is preliminary data.</text>
</comment>
<name>A0AAD7G462_MYCRO</name>
<dbReference type="AlphaFoldDB" id="A0AAD7G462"/>
<reference evidence="1" key="1">
    <citation type="submission" date="2023-03" db="EMBL/GenBank/DDBJ databases">
        <title>Massive genome expansion in bonnet fungi (Mycena s.s.) driven by repeated elements and novel gene families across ecological guilds.</title>
        <authorList>
            <consortium name="Lawrence Berkeley National Laboratory"/>
            <person name="Harder C.B."/>
            <person name="Miyauchi S."/>
            <person name="Viragh M."/>
            <person name="Kuo A."/>
            <person name="Thoen E."/>
            <person name="Andreopoulos B."/>
            <person name="Lu D."/>
            <person name="Skrede I."/>
            <person name="Drula E."/>
            <person name="Henrissat B."/>
            <person name="Morin E."/>
            <person name="Kohler A."/>
            <person name="Barry K."/>
            <person name="LaButti K."/>
            <person name="Morin E."/>
            <person name="Salamov A."/>
            <person name="Lipzen A."/>
            <person name="Mereny Z."/>
            <person name="Hegedus B."/>
            <person name="Baldrian P."/>
            <person name="Stursova M."/>
            <person name="Weitz H."/>
            <person name="Taylor A."/>
            <person name="Grigoriev I.V."/>
            <person name="Nagy L.G."/>
            <person name="Martin F."/>
            <person name="Kauserud H."/>
        </authorList>
    </citation>
    <scope>NUCLEOTIDE SEQUENCE</scope>
    <source>
        <strain evidence="1">CBHHK067</strain>
    </source>
</reference>
<protein>
    <recommendedName>
        <fullName evidence="3">Protein kinase domain-containing protein</fullName>
    </recommendedName>
</protein>
<evidence type="ECO:0000313" key="1">
    <source>
        <dbReference type="EMBL" id="KAJ7658012.1"/>
    </source>
</evidence>
<dbReference type="InterPro" id="IPR011009">
    <property type="entry name" value="Kinase-like_dom_sf"/>
</dbReference>